<evidence type="ECO:0000313" key="2">
    <source>
        <dbReference type="EMBL" id="EIG93916.1"/>
    </source>
</evidence>
<dbReference type="AlphaFoldDB" id="A0A8E0FPC0"/>
<dbReference type="EMBL" id="AEZJ02000012">
    <property type="protein sequence ID" value="EIG93916.1"/>
    <property type="molecule type" value="Genomic_DNA"/>
</dbReference>
<evidence type="ECO:0000259" key="1">
    <source>
        <dbReference type="Pfam" id="PF10088"/>
    </source>
</evidence>
<dbReference type="Pfam" id="PF10088">
    <property type="entry name" value="DUF2326"/>
    <property type="match status" value="1"/>
</dbReference>
<dbReference type="InterPro" id="IPR018760">
    <property type="entry name" value="DUF2326"/>
</dbReference>
<accession>A0A8E0FPC0</accession>
<reference evidence="2 3" key="1">
    <citation type="submission" date="2011-12" db="EMBL/GenBank/DDBJ databases">
        <authorList>
            <person name="Brinkac L."/>
            <person name="Radune D."/>
            <person name="Sanka R."/>
            <person name="Selengut J."/>
            <person name="DebRoy C."/>
            <person name="Feng P."/>
            <person name="Fratamico P.M."/>
            <person name="Kapur V."/>
            <person name="Kariyawasam S."/>
            <person name="Losada L."/>
            <person name="Nierman W.C."/>
            <person name="Nelson K."/>
        </authorList>
    </citation>
    <scope>NUCLEOTIDE SEQUENCE [LARGE SCALE GENOMIC DNA]</scope>
    <source>
        <strain evidence="2 3">97.0246</strain>
    </source>
</reference>
<protein>
    <submittedName>
        <fullName evidence="2">PF10088 domain protein</fullName>
    </submittedName>
</protein>
<proteinExistence type="predicted"/>
<gene>
    <name evidence="2" type="ORF">EC970246_1529</name>
</gene>
<dbReference type="Proteomes" id="UP000004454">
    <property type="component" value="Unassembled WGS sequence"/>
</dbReference>
<evidence type="ECO:0000313" key="3">
    <source>
        <dbReference type="Proteomes" id="UP000004454"/>
    </source>
</evidence>
<sequence>MDKIKLKRPTFVIHDSIEDVDVNQIRDIFFEANNINGQYIVSILSDKFSEDADMKMMMSNSILELSSTNKFFKV</sequence>
<feature type="domain" description="DUF2326" evidence="1">
    <location>
        <begin position="7"/>
        <end position="74"/>
    </location>
</feature>
<comment type="caution">
    <text evidence="2">The sequence shown here is derived from an EMBL/GenBank/DDBJ whole genome shotgun (WGS) entry which is preliminary data.</text>
</comment>
<name>A0A8E0FPC0_ECOLX</name>
<organism evidence="2 3">
    <name type="scientific">Escherichia coli 97.0246</name>
    <dbReference type="NCBI Taxonomy" id="869670"/>
    <lineage>
        <taxon>Bacteria</taxon>
        <taxon>Pseudomonadati</taxon>
        <taxon>Pseudomonadota</taxon>
        <taxon>Gammaproteobacteria</taxon>
        <taxon>Enterobacterales</taxon>
        <taxon>Enterobacteriaceae</taxon>
        <taxon>Escherichia</taxon>
    </lineage>
</organism>